<comment type="caution">
    <text evidence="3">The sequence shown here is derived from an EMBL/GenBank/DDBJ whole genome shotgun (WGS) entry which is preliminary data.</text>
</comment>
<gene>
    <name evidence="3" type="ORF">H9888_08600</name>
</gene>
<feature type="signal peptide" evidence="2">
    <location>
        <begin position="1"/>
        <end position="29"/>
    </location>
</feature>
<evidence type="ECO:0000256" key="2">
    <source>
        <dbReference type="SAM" id="SignalP"/>
    </source>
</evidence>
<evidence type="ECO:0000313" key="3">
    <source>
        <dbReference type="EMBL" id="HIW11533.1"/>
    </source>
</evidence>
<keyword evidence="2" id="KW-0732">Signal</keyword>
<dbReference type="Proteomes" id="UP000823926">
    <property type="component" value="Unassembled WGS sequence"/>
</dbReference>
<feature type="compositionally biased region" description="Basic and acidic residues" evidence="1">
    <location>
        <begin position="30"/>
        <end position="43"/>
    </location>
</feature>
<reference evidence="3" key="1">
    <citation type="journal article" date="2021" name="PeerJ">
        <title>Extensive microbial diversity within the chicken gut microbiome revealed by metagenomics and culture.</title>
        <authorList>
            <person name="Gilroy R."/>
            <person name="Ravi A."/>
            <person name="Getino M."/>
            <person name="Pursley I."/>
            <person name="Horton D.L."/>
            <person name="Alikhan N.F."/>
            <person name="Baker D."/>
            <person name="Gharbi K."/>
            <person name="Hall N."/>
            <person name="Watson M."/>
            <person name="Adriaenssens E.M."/>
            <person name="Foster-Nyarko E."/>
            <person name="Jarju S."/>
            <person name="Secka A."/>
            <person name="Antonio M."/>
            <person name="Oren A."/>
            <person name="Chaudhuri R.R."/>
            <person name="La Ragione R."/>
            <person name="Hildebrand F."/>
            <person name="Pallen M.J."/>
        </authorList>
    </citation>
    <scope>NUCLEOTIDE SEQUENCE</scope>
    <source>
        <strain evidence="3">ChiBcec15-1070</strain>
    </source>
</reference>
<feature type="region of interest" description="Disordered" evidence="1">
    <location>
        <begin position="29"/>
        <end position="75"/>
    </location>
</feature>
<accession>A0A9D1QFF9</accession>
<dbReference type="EMBL" id="DXHL01000038">
    <property type="protein sequence ID" value="HIW11533.1"/>
    <property type="molecule type" value="Genomic_DNA"/>
</dbReference>
<sequence length="286" mass="31569">MAKHVIKSGWCVLALGVLSLGAAVNPAEAQNRKAEKQRAEELSYQRAAGGTTTDSKGGSEWVDPNATVVRGTPRSQLSPAEQLACSLNERKAELQKQIDLLGAELKTARGSRARKITKEMGVLADQIAVIDRKLEALPKTPTIPEAYSSGKPFKQFVDSLVDLRIEEEGYVKGPSETPATDSYQAPKQTAQQQYGDMYKVVYRVQLAVTMRPNEEAFSELAGVKIVRRPDGRYAYYYGEFSNYTDAQAACKRMRANPKYRDAFVIATQGSERISIQEAARLLSTIR</sequence>
<organism evidence="3 4">
    <name type="scientific">Candidatus Rikenella faecigallinarum</name>
    <dbReference type="NCBI Taxonomy" id="2838745"/>
    <lineage>
        <taxon>Bacteria</taxon>
        <taxon>Pseudomonadati</taxon>
        <taxon>Bacteroidota</taxon>
        <taxon>Bacteroidia</taxon>
        <taxon>Bacteroidales</taxon>
        <taxon>Rikenellaceae</taxon>
        <taxon>Rikenella</taxon>
    </lineage>
</organism>
<evidence type="ECO:0000256" key="1">
    <source>
        <dbReference type="SAM" id="MobiDB-lite"/>
    </source>
</evidence>
<feature type="chain" id="PRO_5038592994" description="SPOR domain-containing protein" evidence="2">
    <location>
        <begin position="30"/>
        <end position="286"/>
    </location>
</feature>
<proteinExistence type="predicted"/>
<evidence type="ECO:0000313" key="4">
    <source>
        <dbReference type="Proteomes" id="UP000823926"/>
    </source>
</evidence>
<protein>
    <recommendedName>
        <fullName evidence="5">SPOR domain-containing protein</fullName>
    </recommendedName>
</protein>
<name>A0A9D1QFF9_9BACT</name>
<reference evidence="3" key="2">
    <citation type="submission" date="2021-04" db="EMBL/GenBank/DDBJ databases">
        <authorList>
            <person name="Gilroy R."/>
        </authorList>
    </citation>
    <scope>NUCLEOTIDE SEQUENCE</scope>
    <source>
        <strain evidence="3">ChiBcec15-1070</strain>
    </source>
</reference>
<evidence type="ECO:0008006" key="5">
    <source>
        <dbReference type="Google" id="ProtNLM"/>
    </source>
</evidence>
<dbReference type="AlphaFoldDB" id="A0A9D1QFF9"/>